<evidence type="ECO:0000256" key="9">
    <source>
        <dbReference type="ARBA" id="ARBA00023180"/>
    </source>
</evidence>
<dbReference type="SMR" id="B3XXQ2"/>
<dbReference type="PANTHER" id="PTHR45620:SF43">
    <property type="entry name" value="HECTOR, ISOFORM A"/>
    <property type="match status" value="1"/>
</dbReference>
<evidence type="ECO:0000256" key="10">
    <source>
        <dbReference type="ARBA" id="ARBA00023224"/>
    </source>
</evidence>
<dbReference type="SMART" id="SM00008">
    <property type="entry name" value="HormR"/>
    <property type="match status" value="1"/>
</dbReference>
<dbReference type="PRINTS" id="PR00249">
    <property type="entry name" value="GPCRSECRETIN"/>
</dbReference>
<dbReference type="InterPro" id="IPR017983">
    <property type="entry name" value="GPCR_2_secretin-like_CS"/>
</dbReference>
<evidence type="ECO:0000256" key="5">
    <source>
        <dbReference type="ARBA" id="ARBA00022989"/>
    </source>
</evidence>
<feature type="transmembrane region" description="Helical" evidence="11">
    <location>
        <begin position="130"/>
        <end position="152"/>
    </location>
</feature>
<evidence type="ECO:0000256" key="3">
    <source>
        <dbReference type="ARBA" id="ARBA00022475"/>
    </source>
</evidence>
<feature type="domain" description="G-protein coupled receptors family 2 profile 1" evidence="12">
    <location>
        <begin position="30"/>
        <end position="119"/>
    </location>
</feature>
<evidence type="ECO:0000256" key="11">
    <source>
        <dbReference type="SAM" id="Phobius"/>
    </source>
</evidence>
<dbReference type="InterPro" id="IPR001879">
    <property type="entry name" value="GPCR_2_extracellular_dom"/>
</dbReference>
<dbReference type="RefSeq" id="NP_001127735.1">
    <property type="nucleotide sequence ID" value="NM_001134263.1"/>
</dbReference>
<accession>B3XXQ2</accession>
<evidence type="ECO:0000256" key="7">
    <source>
        <dbReference type="ARBA" id="ARBA00023136"/>
    </source>
</evidence>
<dbReference type="PROSITE" id="PS50261">
    <property type="entry name" value="G_PROTEIN_RECEP_F2_4"/>
    <property type="match status" value="1"/>
</dbReference>
<organism evidence="14">
    <name type="scientific">Bombyx mori</name>
    <name type="common">Silk moth</name>
    <dbReference type="NCBI Taxonomy" id="7091"/>
    <lineage>
        <taxon>Eukaryota</taxon>
        <taxon>Metazoa</taxon>
        <taxon>Ecdysozoa</taxon>
        <taxon>Arthropoda</taxon>
        <taxon>Hexapoda</taxon>
        <taxon>Insecta</taxon>
        <taxon>Pterygota</taxon>
        <taxon>Neoptera</taxon>
        <taxon>Endopterygota</taxon>
        <taxon>Lepidoptera</taxon>
        <taxon>Glossata</taxon>
        <taxon>Ditrysia</taxon>
        <taxon>Bombycoidea</taxon>
        <taxon>Bombycidae</taxon>
        <taxon>Bombycinae</taxon>
        <taxon>Bombyx</taxon>
    </lineage>
</organism>
<dbReference type="AlphaFoldDB" id="B3XXQ2"/>
<dbReference type="PROSITE" id="PS00649">
    <property type="entry name" value="G_PROTEIN_RECEP_F2_1"/>
    <property type="match status" value="1"/>
</dbReference>
<dbReference type="EMBL" id="AB330460">
    <property type="protein sequence ID" value="BAG68438.1"/>
    <property type="molecule type" value="mRNA"/>
</dbReference>
<feature type="transmembrane region" description="Helical" evidence="11">
    <location>
        <begin position="356"/>
        <end position="378"/>
    </location>
</feature>
<reference evidence="16" key="1">
    <citation type="journal article" date="2008" name="Insect Biochem. Mol. Biol.">
        <title>The genome of a lepidopteran model insect, the silkworm Bombyx mori.</title>
        <authorList>
            <consortium name="International Silkworm Genome Consortium"/>
        </authorList>
    </citation>
    <scope>NUCLEOTIDE SEQUENCE [LARGE SCALE GENOMIC DNA]</scope>
    <source>
        <strain evidence="16">p50T</strain>
    </source>
</reference>
<dbReference type="Gene3D" id="1.20.1070.10">
    <property type="entry name" value="Rhodopsin 7-helix transmembrane proteins"/>
    <property type="match status" value="1"/>
</dbReference>
<evidence type="ECO:0000256" key="8">
    <source>
        <dbReference type="ARBA" id="ARBA00023170"/>
    </source>
</evidence>
<dbReference type="EnsemblMetazoa" id="XM_012693426.3">
    <property type="protein sequence ID" value="XP_012548880.1"/>
    <property type="gene ID" value="GeneID_100187556"/>
</dbReference>
<protein>
    <submittedName>
        <fullName evidence="14">Neuropeptide receptor B4</fullName>
    </submittedName>
</protein>
<dbReference type="Gene3D" id="4.10.1240.10">
    <property type="entry name" value="GPCR, family 2, extracellular hormone receptor domain"/>
    <property type="match status" value="1"/>
</dbReference>
<evidence type="ECO:0000313" key="16">
    <source>
        <dbReference type="Proteomes" id="UP000005204"/>
    </source>
</evidence>
<feature type="transmembrane region" description="Helical" evidence="11">
    <location>
        <begin position="323"/>
        <end position="344"/>
    </location>
</feature>
<keyword evidence="9" id="KW-0325">Glycoprotein</keyword>
<dbReference type="RefSeq" id="XP_012548880.1">
    <property type="nucleotide sequence ID" value="XM_012693426.1"/>
</dbReference>
<keyword evidence="6" id="KW-0297">G-protein coupled receptor</keyword>
<dbReference type="InterPro" id="IPR000832">
    <property type="entry name" value="GPCR_2_secretin-like"/>
</dbReference>
<evidence type="ECO:0000259" key="13">
    <source>
        <dbReference type="PROSITE" id="PS50261"/>
    </source>
</evidence>
<name>B3XXQ2_BOMMO</name>
<keyword evidence="10" id="KW-0807">Transducer</keyword>
<keyword evidence="16" id="KW-1185">Reference proteome</keyword>
<evidence type="ECO:0000256" key="4">
    <source>
        <dbReference type="ARBA" id="ARBA00022692"/>
    </source>
</evidence>
<evidence type="ECO:0000256" key="1">
    <source>
        <dbReference type="ARBA" id="ARBA00004651"/>
    </source>
</evidence>
<dbReference type="InterPro" id="IPR050332">
    <property type="entry name" value="GPCR_2"/>
</dbReference>
<feature type="transmembrane region" description="Helical" evidence="11">
    <location>
        <begin position="239"/>
        <end position="257"/>
    </location>
</feature>
<feature type="transmembrane region" description="Helical" evidence="11">
    <location>
        <begin position="277"/>
        <end position="302"/>
    </location>
</feature>
<keyword evidence="7 11" id="KW-0472">Membrane</keyword>
<dbReference type="EnsemblMetazoa" id="NM_001134263.1">
    <property type="protein sequence ID" value="NP_001127735.1"/>
    <property type="gene ID" value="GeneID_100187556"/>
</dbReference>
<dbReference type="KEGG" id="bmor:100187556"/>
<evidence type="ECO:0000256" key="6">
    <source>
        <dbReference type="ARBA" id="ARBA00023040"/>
    </source>
</evidence>
<dbReference type="GO" id="GO:0007218">
    <property type="term" value="P:neuropeptide signaling pathway"/>
    <property type="evidence" value="ECO:0007669"/>
    <property type="project" value="UniProtKB-KW"/>
</dbReference>
<dbReference type="GO" id="GO:0008528">
    <property type="term" value="F:G protein-coupled peptide receptor activity"/>
    <property type="evidence" value="ECO:0007669"/>
    <property type="project" value="TreeGrafter"/>
</dbReference>
<dbReference type="GO" id="GO:0005886">
    <property type="term" value="C:plasma membrane"/>
    <property type="evidence" value="ECO:0007669"/>
    <property type="project" value="UniProtKB-SubCell"/>
</dbReference>
<keyword evidence="3" id="KW-1003">Cell membrane</keyword>
<evidence type="ECO:0000259" key="12">
    <source>
        <dbReference type="PROSITE" id="PS50227"/>
    </source>
</evidence>
<dbReference type="Proteomes" id="UP000005204">
    <property type="component" value="Unassembled WGS sequence"/>
</dbReference>
<keyword evidence="14" id="KW-0527">Neuropeptide</keyword>
<dbReference type="InterPro" id="IPR036445">
    <property type="entry name" value="GPCR_2_extracell_dom_sf"/>
</dbReference>
<sequence length="418" mass="48202">MLSRFLNKLFSQTNVTENPQLKVLYTRYEECFVSNETHNTIVQSEYDENAPRCPKTFDGFSCWDETPSNTTVVQNCPELINGFDPSRTAFKECLENGTWLEHPESKKVWTNYTTCIDYDDLRFRNVINNMYVGGYAISLIALILSLMIFVFLRHFQYKRTRIHANLFISFILNNIMWIVWYKTVVDYIEVVQENTIWCQSLHILTYYHMMTSYMWMFCEGLHLHVGLVSINEYISVRSYCAIGWAIPALVVALYTGVRMQLRYGTERCWMDQSHALWIIVIAVVIILTLSFLFLVNVIRVLLKKMQPPASNQPNEAAKKAARATATLVIYFMIPLYGLHFILIPFQRAPESIGEKIYQVVSALLTSLQGLCVSILFCFTNNDVKTALTNYLARYKRKTEAIQMTGITTGESAVNPNAA</sequence>
<comment type="similarity">
    <text evidence="2">Belongs to the G-protein coupled receptor 2 family.</text>
</comment>
<reference evidence="15" key="3">
    <citation type="submission" date="2022-06" db="UniProtKB">
        <authorList>
            <consortium name="EnsemblMetazoa"/>
        </authorList>
    </citation>
    <scope>IDENTIFICATION</scope>
    <source>
        <strain evidence="15">p50T (Dazao)</strain>
    </source>
</reference>
<dbReference type="GO" id="GO:0007188">
    <property type="term" value="P:adenylate cyclase-modulating G protein-coupled receptor signaling pathway"/>
    <property type="evidence" value="ECO:0007669"/>
    <property type="project" value="TreeGrafter"/>
</dbReference>
<dbReference type="Pfam" id="PF02793">
    <property type="entry name" value="HRM"/>
    <property type="match status" value="1"/>
</dbReference>
<dbReference type="GO" id="GO:0007166">
    <property type="term" value="P:cell surface receptor signaling pathway"/>
    <property type="evidence" value="ECO:0007669"/>
    <property type="project" value="InterPro"/>
</dbReference>
<dbReference type="CTD" id="100187556"/>
<evidence type="ECO:0000313" key="15">
    <source>
        <dbReference type="EnsemblMetazoa" id="NP_001127735.1"/>
    </source>
</evidence>
<feature type="transmembrane region" description="Helical" evidence="11">
    <location>
        <begin position="164"/>
        <end position="181"/>
    </location>
</feature>
<evidence type="ECO:0000313" key="14">
    <source>
        <dbReference type="EMBL" id="BAG68438.1"/>
    </source>
</evidence>
<comment type="subcellular location">
    <subcellularLocation>
        <location evidence="1">Cell membrane</location>
        <topology evidence="1">Multi-pass membrane protein</topology>
    </subcellularLocation>
</comment>
<dbReference type="OrthoDB" id="16753at2759"/>
<evidence type="ECO:0000256" key="2">
    <source>
        <dbReference type="ARBA" id="ARBA00005314"/>
    </source>
</evidence>
<dbReference type="PROSITE" id="PS50227">
    <property type="entry name" value="G_PROTEIN_RECEP_F2_3"/>
    <property type="match status" value="1"/>
</dbReference>
<feature type="domain" description="G-protein coupled receptors family 2 profile 2" evidence="13">
    <location>
        <begin position="127"/>
        <end position="380"/>
    </location>
</feature>
<keyword evidence="4 11" id="KW-0812">Transmembrane</keyword>
<dbReference type="SUPFAM" id="SSF81321">
    <property type="entry name" value="Family A G protein-coupled receptor-like"/>
    <property type="match status" value="1"/>
</dbReference>
<dbReference type="GeneID" id="100187556"/>
<keyword evidence="5 11" id="KW-1133">Transmembrane helix</keyword>
<dbReference type="InterPro" id="IPR017981">
    <property type="entry name" value="GPCR_2-like_7TM"/>
</dbReference>
<dbReference type="Pfam" id="PF00002">
    <property type="entry name" value="7tm_2"/>
    <property type="match status" value="1"/>
</dbReference>
<dbReference type="PANTHER" id="PTHR45620">
    <property type="entry name" value="PDF RECEPTOR-LIKE PROTEIN-RELATED"/>
    <property type="match status" value="1"/>
</dbReference>
<gene>
    <name evidence="14" type="primary">BNGR-B4</name>
    <name evidence="15" type="synonym">100187556</name>
</gene>
<reference evidence="14" key="2">
    <citation type="journal article" date="2008" name="PLoS ONE">
        <title>Neuropeptide receptor transcriptome reveals unidentified neuroendocrine pathways.</title>
        <authorList>
            <person name="Yamanaka N."/>
            <person name="Yamamoto S."/>
            <person name="Zitnan D."/>
            <person name="Watanabe K."/>
            <person name="Kawada T."/>
            <person name="Satake H."/>
            <person name="Kaneko Y."/>
            <person name="Hiruma K."/>
            <person name="Tanaka Y."/>
            <person name="Shinoda T."/>
            <person name="Kataoka H."/>
        </authorList>
    </citation>
    <scope>NUCLEOTIDE SEQUENCE</scope>
    <source>
        <strain evidence="14">Kinsyu x Showa</strain>
    </source>
</reference>
<dbReference type="SUPFAM" id="SSF111418">
    <property type="entry name" value="Hormone receptor domain"/>
    <property type="match status" value="1"/>
</dbReference>
<proteinExistence type="evidence at transcript level"/>
<dbReference type="CDD" id="cd15260">
    <property type="entry name" value="7tmB1_NPR_B4_insect-like"/>
    <property type="match status" value="1"/>
</dbReference>
<keyword evidence="8 14" id="KW-0675">Receptor</keyword>